<evidence type="ECO:0000256" key="1">
    <source>
        <dbReference type="SAM" id="SignalP"/>
    </source>
</evidence>
<comment type="caution">
    <text evidence="3">The sequence shown here is derived from an EMBL/GenBank/DDBJ whole genome shotgun (WGS) entry which is preliminary data.</text>
</comment>
<protein>
    <submittedName>
        <fullName evidence="3">Neutral/alkaline ceramidase-like enzyme</fullName>
    </submittedName>
</protein>
<gene>
    <name evidence="3" type="ORF">DES53_105195</name>
</gene>
<sequence length="488" mass="53022">MKLRFSLLSKYAAFTLATTSLLHAAAPLKAADATGLHAGAAAVDITPDQWPLSLRGSFSPRSSAGVNDPLHARAIALKNGEGKVVIVIVDNLGIGRETLDEVKKRAAEATGWKTEEMLIAATHTHTAPSISSTSTLGAQAAYREKSQGGIVKSIVDAIAKLQPAEIAFGSDNVPEEVKNRRHFLKEGTMPVNPFGEYDKVKTNAGRADIVKPAGPTDPEVAVLDVRTRKGRPLAFLANYSLHYVGGMREGTVSADYFGEYARIMPFRVGGSKPPEDFVAMMSNGTSGDINNIDFDQTRPPREPFEQIRLVAAKCADASWRATRNAERHENPRIAIVQREVVLQRRRPTPEMLERAKKIVAMTKEEKAKLPGKTENYAYRTLSAAEAPETMPVLLQALCIGDQAIVTMPFEVFVEIGLEIKKKSPFPRTFMIELANGSGGYLPTPAQHELGGYETWLGTNNVQKDASDILTKHLLKMLAELKAGAQAAN</sequence>
<organism evidence="3 4">
    <name type="scientific">Roseimicrobium gellanilyticum</name>
    <dbReference type="NCBI Taxonomy" id="748857"/>
    <lineage>
        <taxon>Bacteria</taxon>
        <taxon>Pseudomonadati</taxon>
        <taxon>Verrucomicrobiota</taxon>
        <taxon>Verrucomicrobiia</taxon>
        <taxon>Verrucomicrobiales</taxon>
        <taxon>Verrucomicrobiaceae</taxon>
        <taxon>Roseimicrobium</taxon>
    </lineage>
</organism>
<dbReference type="RefSeq" id="WP_113959267.1">
    <property type="nucleotide sequence ID" value="NZ_QNRR01000005.1"/>
</dbReference>
<dbReference type="OrthoDB" id="179993at2"/>
<dbReference type="Proteomes" id="UP000253426">
    <property type="component" value="Unassembled WGS sequence"/>
</dbReference>
<name>A0A366HMX3_9BACT</name>
<dbReference type="AlphaFoldDB" id="A0A366HMX3"/>
<dbReference type="InterPro" id="IPR031329">
    <property type="entry name" value="NEUT/ALK_ceramidase_N"/>
</dbReference>
<feature type="signal peptide" evidence="1">
    <location>
        <begin position="1"/>
        <end position="24"/>
    </location>
</feature>
<feature type="chain" id="PRO_5016777664" evidence="1">
    <location>
        <begin position="25"/>
        <end position="488"/>
    </location>
</feature>
<keyword evidence="4" id="KW-1185">Reference proteome</keyword>
<feature type="domain" description="Neutral/alkaline non-lysosomal ceramidase N-terminal" evidence="2">
    <location>
        <begin position="38"/>
        <end position="289"/>
    </location>
</feature>
<evidence type="ECO:0000313" key="3">
    <source>
        <dbReference type="EMBL" id="RBP43796.1"/>
    </source>
</evidence>
<proteinExistence type="predicted"/>
<accession>A0A366HMX3</accession>
<dbReference type="Pfam" id="PF04734">
    <property type="entry name" value="Ceramidase_alk"/>
    <property type="match status" value="1"/>
</dbReference>
<reference evidence="3 4" key="1">
    <citation type="submission" date="2018-06" db="EMBL/GenBank/DDBJ databases">
        <title>Genomic Encyclopedia of Type Strains, Phase IV (KMG-IV): sequencing the most valuable type-strain genomes for metagenomic binning, comparative biology and taxonomic classification.</title>
        <authorList>
            <person name="Goeker M."/>
        </authorList>
    </citation>
    <scope>NUCLEOTIDE SEQUENCE [LARGE SCALE GENOMIC DNA]</scope>
    <source>
        <strain evidence="3 4">DSM 25532</strain>
    </source>
</reference>
<keyword evidence="1" id="KW-0732">Signal</keyword>
<evidence type="ECO:0000313" key="4">
    <source>
        <dbReference type="Proteomes" id="UP000253426"/>
    </source>
</evidence>
<dbReference type="EMBL" id="QNRR01000005">
    <property type="protein sequence ID" value="RBP43796.1"/>
    <property type="molecule type" value="Genomic_DNA"/>
</dbReference>
<evidence type="ECO:0000259" key="2">
    <source>
        <dbReference type="Pfam" id="PF04734"/>
    </source>
</evidence>